<dbReference type="NCBIfam" id="TIGR01509">
    <property type="entry name" value="HAD-SF-IA-v3"/>
    <property type="match status" value="1"/>
</dbReference>
<dbReference type="PRINTS" id="PR00413">
    <property type="entry name" value="HADHALOGNASE"/>
</dbReference>
<keyword evidence="2" id="KW-1185">Reference proteome</keyword>
<protein>
    <submittedName>
        <fullName evidence="1">Haloacid dehalogenase</fullName>
    </submittedName>
</protein>
<dbReference type="PANTHER" id="PTHR43611">
    <property type="entry name" value="ALPHA-D-GLUCOSE 1-PHOSPHATE PHOSPHATASE"/>
    <property type="match status" value="1"/>
</dbReference>
<sequence length="211" mass="23588">MNTIRTIIFDLGAVLLNIDLKKAVAAFSELSGKSEEELSSRIYETTLFNQHEIGAIDNDTFLAKLGEELGVVGQSQALAAAWDKVLLDFPQERIEMLKKLKPNHRLLLLSNTNELHVLSFNQQLARENGVPGGLPELLDGVYYSSRMGFRKPDPAIFKSVIQAEGLKPEETLFIDDNPANCTTARSLGFQVEQMNPNSGDFSFFKEYNITY</sequence>
<reference evidence="1 2" key="1">
    <citation type="submission" date="2021-12" db="EMBL/GenBank/DDBJ databases">
        <title>Genome sequencing of bacteria with rrn-lacking chromosome and rrn-plasmid.</title>
        <authorList>
            <person name="Anda M."/>
            <person name="Iwasaki W."/>
        </authorList>
    </citation>
    <scope>NUCLEOTIDE SEQUENCE [LARGE SCALE GENOMIC DNA]</scope>
    <source>
        <strain evidence="1 2">NBRC 15940</strain>
    </source>
</reference>
<dbReference type="Gene3D" id="3.40.50.1000">
    <property type="entry name" value="HAD superfamily/HAD-like"/>
    <property type="match status" value="1"/>
</dbReference>
<dbReference type="InterPro" id="IPR023198">
    <property type="entry name" value="PGP-like_dom2"/>
</dbReference>
<dbReference type="EMBL" id="BQKE01000001">
    <property type="protein sequence ID" value="GJM61553.1"/>
    <property type="molecule type" value="Genomic_DNA"/>
</dbReference>
<dbReference type="InterPro" id="IPR006439">
    <property type="entry name" value="HAD-SF_hydro_IA"/>
</dbReference>
<comment type="caution">
    <text evidence="1">The sequence shown here is derived from an EMBL/GenBank/DDBJ whole genome shotgun (WGS) entry which is preliminary data.</text>
</comment>
<dbReference type="SUPFAM" id="SSF56784">
    <property type="entry name" value="HAD-like"/>
    <property type="match status" value="1"/>
</dbReference>
<gene>
    <name evidence="1" type="ORF">PEDI_21050</name>
</gene>
<evidence type="ECO:0000313" key="2">
    <source>
        <dbReference type="Proteomes" id="UP001310022"/>
    </source>
</evidence>
<dbReference type="PANTHER" id="PTHR43611:SF3">
    <property type="entry name" value="FLAVIN MONONUCLEOTIDE HYDROLASE 1, CHLOROPLATIC"/>
    <property type="match status" value="1"/>
</dbReference>
<dbReference type="CDD" id="cd02603">
    <property type="entry name" value="HAD_sEH-N_like"/>
    <property type="match status" value="1"/>
</dbReference>
<organism evidence="1 2">
    <name type="scientific">Persicobacter diffluens</name>
    <dbReference type="NCBI Taxonomy" id="981"/>
    <lineage>
        <taxon>Bacteria</taxon>
        <taxon>Pseudomonadati</taxon>
        <taxon>Bacteroidota</taxon>
        <taxon>Cytophagia</taxon>
        <taxon>Cytophagales</taxon>
        <taxon>Persicobacteraceae</taxon>
        <taxon>Persicobacter</taxon>
    </lineage>
</organism>
<dbReference type="InterPro" id="IPR023214">
    <property type="entry name" value="HAD_sf"/>
</dbReference>
<dbReference type="Pfam" id="PF00702">
    <property type="entry name" value="Hydrolase"/>
    <property type="match status" value="1"/>
</dbReference>
<proteinExistence type="predicted"/>
<dbReference type="Proteomes" id="UP001310022">
    <property type="component" value="Unassembled WGS sequence"/>
</dbReference>
<dbReference type="Gene3D" id="1.10.150.240">
    <property type="entry name" value="Putative phosphatase, domain 2"/>
    <property type="match status" value="1"/>
</dbReference>
<dbReference type="RefSeq" id="WP_338237085.1">
    <property type="nucleotide sequence ID" value="NZ_BQKE01000001.1"/>
</dbReference>
<name>A0AAN4VXK0_9BACT</name>
<accession>A0AAN4VXK0</accession>
<dbReference type="InterPro" id="IPR036412">
    <property type="entry name" value="HAD-like_sf"/>
</dbReference>
<dbReference type="SFLD" id="SFLDG01129">
    <property type="entry name" value="C1.5:_HAD__Beta-PGM__Phosphata"/>
    <property type="match status" value="1"/>
</dbReference>
<dbReference type="SFLD" id="SFLDS00003">
    <property type="entry name" value="Haloacid_Dehalogenase"/>
    <property type="match status" value="1"/>
</dbReference>
<dbReference type="AlphaFoldDB" id="A0AAN4VXK0"/>
<evidence type="ECO:0000313" key="1">
    <source>
        <dbReference type="EMBL" id="GJM61553.1"/>
    </source>
</evidence>